<keyword evidence="2" id="KW-0378">Hydrolase</keyword>
<evidence type="ECO:0000256" key="1">
    <source>
        <dbReference type="SAM" id="MobiDB-lite"/>
    </source>
</evidence>
<organism evidence="2 3">
    <name type="scientific">Artemisia annua</name>
    <name type="common">Sweet wormwood</name>
    <dbReference type="NCBI Taxonomy" id="35608"/>
    <lineage>
        <taxon>Eukaryota</taxon>
        <taxon>Viridiplantae</taxon>
        <taxon>Streptophyta</taxon>
        <taxon>Embryophyta</taxon>
        <taxon>Tracheophyta</taxon>
        <taxon>Spermatophyta</taxon>
        <taxon>Magnoliopsida</taxon>
        <taxon>eudicotyledons</taxon>
        <taxon>Gunneridae</taxon>
        <taxon>Pentapetalae</taxon>
        <taxon>asterids</taxon>
        <taxon>campanulids</taxon>
        <taxon>Asterales</taxon>
        <taxon>Asteraceae</taxon>
        <taxon>Asteroideae</taxon>
        <taxon>Anthemideae</taxon>
        <taxon>Artemisiinae</taxon>
        <taxon>Artemisia</taxon>
    </lineage>
</organism>
<keyword evidence="3" id="KW-1185">Reference proteome</keyword>
<name>A0A2U1MA77_ARTAN</name>
<feature type="region of interest" description="Disordered" evidence="1">
    <location>
        <begin position="136"/>
        <end position="165"/>
    </location>
</feature>
<sequence length="263" mass="29022">MPLSYLEPKQGRYQKRVKRLELLKALSAMKEAPRVTALIILVVSTVGGRLTVVDMAGFENIEQAGQTGVEAKMQNPTTAFNIDIDSFAAAAMTPSVYMDQDTSSSRHLLVPGERQVKPTADDNLRQVACDLKEDCSTSNCSNDKKSDVMEVDPTGAEKEDEASPCLSTHIPLENKLPLTSLENKLPFASLENKLPFSSMENMLPAISTDSVMHRHISELRDTLVYPVWYGYFGLSGLLPAAEDVLPLATNVFINKWAVSIEMW</sequence>
<dbReference type="Proteomes" id="UP000245207">
    <property type="component" value="Unassembled WGS sequence"/>
</dbReference>
<accession>A0A2U1MA77</accession>
<gene>
    <name evidence="2" type="ORF">CTI12_AA402730</name>
</gene>
<reference evidence="2 3" key="1">
    <citation type="journal article" date="2018" name="Mol. Plant">
        <title>The genome of Artemisia annua provides insight into the evolution of Asteraceae family and artemisinin biosynthesis.</title>
        <authorList>
            <person name="Shen Q."/>
            <person name="Zhang L."/>
            <person name="Liao Z."/>
            <person name="Wang S."/>
            <person name="Yan T."/>
            <person name="Shi P."/>
            <person name="Liu M."/>
            <person name="Fu X."/>
            <person name="Pan Q."/>
            <person name="Wang Y."/>
            <person name="Lv Z."/>
            <person name="Lu X."/>
            <person name="Zhang F."/>
            <person name="Jiang W."/>
            <person name="Ma Y."/>
            <person name="Chen M."/>
            <person name="Hao X."/>
            <person name="Li L."/>
            <person name="Tang Y."/>
            <person name="Lv G."/>
            <person name="Zhou Y."/>
            <person name="Sun X."/>
            <person name="Brodelius P.E."/>
            <person name="Rose J.K.C."/>
            <person name="Tang K."/>
        </authorList>
    </citation>
    <scope>NUCLEOTIDE SEQUENCE [LARGE SCALE GENOMIC DNA]</scope>
    <source>
        <strain evidence="3">cv. Huhao1</strain>
        <tissue evidence="2">Leaf</tissue>
    </source>
</reference>
<protein>
    <submittedName>
        <fullName evidence="2">P-loop containing nucleoside triphosphate hydrolases superfamily protein</fullName>
    </submittedName>
</protein>
<proteinExistence type="predicted"/>
<comment type="caution">
    <text evidence="2">The sequence shown here is derived from an EMBL/GenBank/DDBJ whole genome shotgun (WGS) entry which is preliminary data.</text>
</comment>
<evidence type="ECO:0000313" key="3">
    <source>
        <dbReference type="Proteomes" id="UP000245207"/>
    </source>
</evidence>
<evidence type="ECO:0000313" key="2">
    <source>
        <dbReference type="EMBL" id="PWA58155.1"/>
    </source>
</evidence>
<dbReference type="EMBL" id="PKPP01005979">
    <property type="protein sequence ID" value="PWA58155.1"/>
    <property type="molecule type" value="Genomic_DNA"/>
</dbReference>
<dbReference type="AlphaFoldDB" id="A0A2U1MA77"/>
<dbReference type="GO" id="GO:0016787">
    <property type="term" value="F:hydrolase activity"/>
    <property type="evidence" value="ECO:0007669"/>
    <property type="project" value="UniProtKB-KW"/>
</dbReference>
<dbReference type="STRING" id="35608.A0A2U1MA77"/>